<dbReference type="EMBL" id="CALLCH030000010">
    <property type="protein sequence ID" value="CAI4214238.1"/>
    <property type="molecule type" value="Genomic_DNA"/>
</dbReference>
<dbReference type="PANTHER" id="PTHR48070:SF3">
    <property type="entry name" value="ESTERASE DBAE-RELATED"/>
    <property type="match status" value="1"/>
</dbReference>
<dbReference type="SUPFAM" id="SSF53474">
    <property type="entry name" value="alpha/beta-Hydrolases"/>
    <property type="match status" value="1"/>
</dbReference>
<comment type="similarity">
    <text evidence="1">Belongs to the LovG family.</text>
</comment>
<evidence type="ECO:0000259" key="4">
    <source>
        <dbReference type="Pfam" id="PF03959"/>
    </source>
</evidence>
<feature type="compositionally biased region" description="Basic and acidic residues" evidence="3">
    <location>
        <begin position="10"/>
        <end position="21"/>
    </location>
</feature>
<accession>A0A9P1H2P2</accession>
<comment type="caution">
    <text evidence="5">The sequence shown here is derived from an EMBL/GenBank/DDBJ whole genome shotgun (WGS) entry which is preliminary data.</text>
</comment>
<evidence type="ECO:0000313" key="5">
    <source>
        <dbReference type="EMBL" id="CAI4214238.1"/>
    </source>
</evidence>
<dbReference type="GO" id="GO:0016787">
    <property type="term" value="F:hydrolase activity"/>
    <property type="evidence" value="ECO:0007669"/>
    <property type="project" value="UniProtKB-KW"/>
</dbReference>
<dbReference type="Proteomes" id="UP000838763">
    <property type="component" value="Unassembled WGS sequence"/>
</dbReference>
<protein>
    <recommendedName>
        <fullName evidence="4">Serine hydrolase domain-containing protein</fullName>
    </recommendedName>
</protein>
<keyword evidence="6" id="KW-1185">Reference proteome</keyword>
<evidence type="ECO:0000313" key="6">
    <source>
        <dbReference type="Proteomes" id="UP000838763"/>
    </source>
</evidence>
<evidence type="ECO:0000256" key="3">
    <source>
        <dbReference type="SAM" id="MobiDB-lite"/>
    </source>
</evidence>
<organism evidence="5 6">
    <name type="scientific">Parascedosporium putredinis</name>
    <dbReference type="NCBI Taxonomy" id="1442378"/>
    <lineage>
        <taxon>Eukaryota</taxon>
        <taxon>Fungi</taxon>
        <taxon>Dikarya</taxon>
        <taxon>Ascomycota</taxon>
        <taxon>Pezizomycotina</taxon>
        <taxon>Sordariomycetes</taxon>
        <taxon>Hypocreomycetidae</taxon>
        <taxon>Microascales</taxon>
        <taxon>Microascaceae</taxon>
        <taxon>Parascedosporium</taxon>
    </lineage>
</organism>
<evidence type="ECO:0000256" key="2">
    <source>
        <dbReference type="ARBA" id="ARBA00022801"/>
    </source>
</evidence>
<name>A0A9P1H2P2_9PEZI</name>
<gene>
    <name evidence="5" type="ORF">PPNO1_LOCUS3969</name>
</gene>
<dbReference type="GO" id="GO:0005737">
    <property type="term" value="C:cytoplasm"/>
    <property type="evidence" value="ECO:0007669"/>
    <property type="project" value="TreeGrafter"/>
</dbReference>
<dbReference type="Pfam" id="PF03959">
    <property type="entry name" value="FSH1"/>
    <property type="match status" value="1"/>
</dbReference>
<dbReference type="AlphaFoldDB" id="A0A9P1H2P2"/>
<feature type="region of interest" description="Disordered" evidence="3">
    <location>
        <begin position="1"/>
        <end position="21"/>
    </location>
</feature>
<reference evidence="5" key="1">
    <citation type="submission" date="2022-11" db="EMBL/GenBank/DDBJ databases">
        <authorList>
            <person name="Scott C."/>
            <person name="Bruce N."/>
        </authorList>
    </citation>
    <scope>NUCLEOTIDE SEQUENCE</scope>
</reference>
<dbReference type="InterPro" id="IPR050593">
    <property type="entry name" value="LovG"/>
</dbReference>
<proteinExistence type="inferred from homology"/>
<dbReference type="InterPro" id="IPR005645">
    <property type="entry name" value="FSH-like_dom"/>
</dbReference>
<dbReference type="GO" id="GO:0005634">
    <property type="term" value="C:nucleus"/>
    <property type="evidence" value="ECO:0007669"/>
    <property type="project" value="TreeGrafter"/>
</dbReference>
<dbReference type="Gene3D" id="3.40.50.1820">
    <property type="entry name" value="alpha/beta hydrolase"/>
    <property type="match status" value="1"/>
</dbReference>
<sequence>MSSNKLRNYSWDDDHGPPTEENKVAVKNAFSHLEEDLAKDGPFDGVLGFSQGASCTSAFLLQLARAGAATVPFRFAILFSTSGIPEWDVEDQESVKIKIPTLHVCGEADSEWFEDAKAVTTRCADGTAELITHTGGHVVPKDRPTVDKVIQGIRRLVERSR</sequence>
<dbReference type="PANTHER" id="PTHR48070">
    <property type="entry name" value="ESTERASE OVCA2"/>
    <property type="match status" value="1"/>
</dbReference>
<evidence type="ECO:0000256" key="1">
    <source>
        <dbReference type="ARBA" id="ARBA00005863"/>
    </source>
</evidence>
<keyword evidence="2" id="KW-0378">Hydrolase</keyword>
<dbReference type="OrthoDB" id="414698at2759"/>
<dbReference type="InterPro" id="IPR029058">
    <property type="entry name" value="AB_hydrolase_fold"/>
</dbReference>
<feature type="domain" description="Serine hydrolase" evidence="4">
    <location>
        <begin position="8"/>
        <end position="148"/>
    </location>
</feature>
<dbReference type="GO" id="GO:0044550">
    <property type="term" value="P:secondary metabolite biosynthetic process"/>
    <property type="evidence" value="ECO:0007669"/>
    <property type="project" value="TreeGrafter"/>
</dbReference>